<reference evidence="2 3" key="1">
    <citation type="submission" date="2019-08" db="EMBL/GenBank/DDBJ databases">
        <authorList>
            <person name="Alioto T."/>
            <person name="Alioto T."/>
            <person name="Gomez Garrido J."/>
        </authorList>
    </citation>
    <scope>NUCLEOTIDE SEQUENCE [LARGE SCALE GENOMIC DNA]</scope>
</reference>
<evidence type="ECO:0000313" key="2">
    <source>
        <dbReference type="EMBL" id="VVC38522.1"/>
    </source>
</evidence>
<dbReference type="InterPro" id="IPR000477">
    <property type="entry name" value="RT_dom"/>
</dbReference>
<proteinExistence type="predicted"/>
<dbReference type="GO" id="GO:0003964">
    <property type="term" value="F:RNA-directed DNA polymerase activity"/>
    <property type="evidence" value="ECO:0007669"/>
    <property type="project" value="UniProtKB-KW"/>
</dbReference>
<protein>
    <submittedName>
        <fullName evidence="2">Reverse transcriptase domain</fullName>
    </submittedName>
</protein>
<name>A0A5E4N1G1_9HEMI</name>
<gene>
    <name evidence="2" type="ORF">CINCED_3A004620</name>
</gene>
<evidence type="ECO:0000259" key="1">
    <source>
        <dbReference type="PROSITE" id="PS50878"/>
    </source>
</evidence>
<dbReference type="AlphaFoldDB" id="A0A5E4N1G1"/>
<dbReference type="PANTHER" id="PTHR47027:SF20">
    <property type="entry name" value="REVERSE TRANSCRIPTASE-LIKE PROTEIN WITH RNA-DIRECTED DNA POLYMERASE DOMAIN"/>
    <property type="match status" value="1"/>
</dbReference>
<sequence>MLKKSGANSYEQFRTLSILTQVSKILTKIINRRIEEKVKTKLTELNIGIKTGGEIISMIRFTDDIVVIAKSEVEKTILIRANDPKIKADVYIDSQKLEQVEEMAYLGSKIISDDKSLYLNNKKSLIKTHVWNVATYGFETWVINDTENKKLKAFEMWCWRRMERTNWLERKTNEEILRTVEEECILIDAIRARRWKMDMP</sequence>
<dbReference type="PANTHER" id="PTHR47027">
    <property type="entry name" value="REVERSE TRANSCRIPTASE DOMAIN-CONTAINING PROTEIN"/>
    <property type="match status" value="1"/>
</dbReference>
<evidence type="ECO:0000313" key="3">
    <source>
        <dbReference type="Proteomes" id="UP000325440"/>
    </source>
</evidence>
<dbReference type="OrthoDB" id="6626863at2759"/>
<keyword evidence="2" id="KW-0808">Transferase</keyword>
<keyword evidence="2" id="KW-0695">RNA-directed DNA polymerase</keyword>
<keyword evidence="3" id="KW-1185">Reference proteome</keyword>
<dbReference type="EMBL" id="CABPRJ010001478">
    <property type="protein sequence ID" value="VVC38522.1"/>
    <property type="molecule type" value="Genomic_DNA"/>
</dbReference>
<organism evidence="2 3">
    <name type="scientific">Cinara cedri</name>
    <dbReference type="NCBI Taxonomy" id="506608"/>
    <lineage>
        <taxon>Eukaryota</taxon>
        <taxon>Metazoa</taxon>
        <taxon>Ecdysozoa</taxon>
        <taxon>Arthropoda</taxon>
        <taxon>Hexapoda</taxon>
        <taxon>Insecta</taxon>
        <taxon>Pterygota</taxon>
        <taxon>Neoptera</taxon>
        <taxon>Paraneoptera</taxon>
        <taxon>Hemiptera</taxon>
        <taxon>Sternorrhyncha</taxon>
        <taxon>Aphidomorpha</taxon>
        <taxon>Aphidoidea</taxon>
        <taxon>Aphididae</taxon>
        <taxon>Lachninae</taxon>
        <taxon>Cinara</taxon>
    </lineage>
</organism>
<keyword evidence="2" id="KW-0548">Nucleotidyltransferase</keyword>
<accession>A0A5E4N1G1</accession>
<dbReference type="Proteomes" id="UP000325440">
    <property type="component" value="Unassembled WGS sequence"/>
</dbReference>
<feature type="domain" description="Reverse transcriptase" evidence="1">
    <location>
        <begin position="1"/>
        <end position="110"/>
    </location>
</feature>
<dbReference type="PROSITE" id="PS50878">
    <property type="entry name" value="RT_POL"/>
    <property type="match status" value="1"/>
</dbReference>